<dbReference type="Gene3D" id="2.60.40.2620">
    <property type="entry name" value="Fimbrillin-like"/>
    <property type="match status" value="1"/>
</dbReference>
<accession>A0A8E1QZL1</accession>
<dbReference type="InterPro" id="IPR025049">
    <property type="entry name" value="Mfa-like_1"/>
</dbReference>
<keyword evidence="3" id="KW-1185">Reference proteome</keyword>
<dbReference type="PROSITE" id="PS51257">
    <property type="entry name" value="PROKAR_LIPOPROTEIN"/>
    <property type="match status" value="1"/>
</dbReference>
<dbReference type="Proteomes" id="UP000036951">
    <property type="component" value="Unassembled WGS sequence"/>
</dbReference>
<dbReference type="Pfam" id="PF13149">
    <property type="entry name" value="Mfa_like_1"/>
    <property type="match status" value="1"/>
</dbReference>
<sequence>MKKRIIHIGLALVALIAAGCSQEDDTPVDARHTPMRFEVTHPSQRTRVTDSGFENGDRIGLFASSTDKPLEIGGNLVNNEPLTCSGSSWTASRTLYWDEGTYNFYAYYPYMTSVSSIEDLPFSVQTDQSTADGYEASDFLYAQTNNVSASNSPVTLAFKHIMSKLTIRLIKGEDFEGEMPTYAEVYVHNTVPESTIDLSAGVATKYVRGNGTTIRARQISSYIYSAIIVPQRVANRMPLIEVVMDGVSYLYESTFQFKPGTEHLVNFIISGNPEQIKIEIGGEIVGWQ</sequence>
<keyword evidence="1" id="KW-0732">Signal</keyword>
<evidence type="ECO:0000256" key="1">
    <source>
        <dbReference type="SAM" id="SignalP"/>
    </source>
</evidence>
<evidence type="ECO:0000313" key="3">
    <source>
        <dbReference type="Proteomes" id="UP000036951"/>
    </source>
</evidence>
<name>A0A8E1QZL1_9BACT</name>
<reference evidence="2 3" key="1">
    <citation type="submission" date="2015-06" db="EMBL/GenBank/DDBJ databases">
        <title>Prevotella sp. 109, sp. nov., a novel member of the family Prevotellaceae isolated from human faeces.</title>
        <authorList>
            <person name="Shkoporov A.N."/>
            <person name="Chaplin A.V."/>
            <person name="Kafarskaia L.I."/>
            <person name="Efimov B.A."/>
        </authorList>
    </citation>
    <scope>NUCLEOTIDE SEQUENCE [LARGE SCALE GENOMIC DNA]</scope>
    <source>
        <strain evidence="2 3">109</strain>
    </source>
</reference>
<proteinExistence type="predicted"/>
<dbReference type="EMBL" id="LFQU01000002">
    <property type="protein sequence ID" value="KOO69527.1"/>
    <property type="molecule type" value="Genomic_DNA"/>
</dbReference>
<gene>
    <name evidence="2" type="ORF">ACU52_02465</name>
</gene>
<dbReference type="InterPro" id="IPR042278">
    <property type="entry name" value="Mfa-like_1_N"/>
</dbReference>
<feature type="chain" id="PRO_5034236930" description="Fimbrillin family protein" evidence="1">
    <location>
        <begin position="24"/>
        <end position="288"/>
    </location>
</feature>
<dbReference type="RefSeq" id="WP_053397628.1">
    <property type="nucleotide sequence ID" value="NZ_LFQU01000002.1"/>
</dbReference>
<feature type="signal peptide" evidence="1">
    <location>
        <begin position="1"/>
        <end position="23"/>
    </location>
</feature>
<evidence type="ECO:0008006" key="4">
    <source>
        <dbReference type="Google" id="ProtNLM"/>
    </source>
</evidence>
<dbReference type="Gene3D" id="2.60.40.2630">
    <property type="match status" value="1"/>
</dbReference>
<comment type="caution">
    <text evidence="2">The sequence shown here is derived from an EMBL/GenBank/DDBJ whole genome shotgun (WGS) entry which is preliminary data.</text>
</comment>
<dbReference type="OrthoDB" id="1072294at2"/>
<dbReference type="CDD" id="cd13121">
    <property type="entry name" value="BF2867_like_C"/>
    <property type="match status" value="1"/>
</dbReference>
<evidence type="ECO:0000313" key="2">
    <source>
        <dbReference type="EMBL" id="KOO69527.1"/>
    </source>
</evidence>
<organism evidence="2 3">
    <name type="scientific">Xylanibacter rarus</name>
    <dbReference type="NCBI Taxonomy" id="1676614"/>
    <lineage>
        <taxon>Bacteria</taxon>
        <taxon>Pseudomonadati</taxon>
        <taxon>Bacteroidota</taxon>
        <taxon>Bacteroidia</taxon>
        <taxon>Bacteroidales</taxon>
        <taxon>Prevotellaceae</taxon>
        <taxon>Xylanibacter</taxon>
    </lineage>
</organism>
<dbReference type="AlphaFoldDB" id="A0A8E1QZL1"/>
<dbReference type="CDD" id="cd13120">
    <property type="entry name" value="BF2867_like_N"/>
    <property type="match status" value="1"/>
</dbReference>
<protein>
    <recommendedName>
        <fullName evidence="4">Fimbrillin family protein</fullName>
    </recommendedName>
</protein>